<evidence type="ECO:0000313" key="1">
    <source>
        <dbReference type="EMBL" id="KAJ2987833.1"/>
    </source>
</evidence>
<evidence type="ECO:0000313" key="2">
    <source>
        <dbReference type="Proteomes" id="UP001143856"/>
    </source>
</evidence>
<dbReference type="EMBL" id="JAPDGR010000733">
    <property type="protein sequence ID" value="KAJ2987833.1"/>
    <property type="molecule type" value="Genomic_DNA"/>
</dbReference>
<comment type="caution">
    <text evidence="1">The sequence shown here is derived from an EMBL/GenBank/DDBJ whole genome shotgun (WGS) entry which is preliminary data.</text>
</comment>
<reference evidence="1" key="1">
    <citation type="submission" date="2022-10" db="EMBL/GenBank/DDBJ databases">
        <title>Genome Sequence of Xylaria curta.</title>
        <authorList>
            <person name="Buettner E."/>
        </authorList>
    </citation>
    <scope>NUCLEOTIDE SEQUENCE</scope>
    <source>
        <strain evidence="1">Babe10</strain>
    </source>
</reference>
<gene>
    <name evidence="1" type="ORF">NUW58_g4294</name>
</gene>
<proteinExistence type="predicted"/>
<protein>
    <submittedName>
        <fullName evidence="1">Uncharacterized protein</fullName>
    </submittedName>
</protein>
<organism evidence="1 2">
    <name type="scientific">Xylaria curta</name>
    <dbReference type="NCBI Taxonomy" id="42375"/>
    <lineage>
        <taxon>Eukaryota</taxon>
        <taxon>Fungi</taxon>
        <taxon>Dikarya</taxon>
        <taxon>Ascomycota</taxon>
        <taxon>Pezizomycotina</taxon>
        <taxon>Sordariomycetes</taxon>
        <taxon>Xylariomycetidae</taxon>
        <taxon>Xylariales</taxon>
        <taxon>Xylariaceae</taxon>
        <taxon>Xylaria</taxon>
    </lineage>
</organism>
<dbReference type="Proteomes" id="UP001143856">
    <property type="component" value="Unassembled WGS sequence"/>
</dbReference>
<name>A0ACC1P8I9_9PEZI</name>
<sequence>MSTMELGATQSGACCPPGKPNNDNPAQEGIFRNRGPLAADSIADAADLSDVTPRARERFASFSHPVSISDGDRRRTSFEKGRACSCECSRFPAKPDGGDSTSPRGLGIGVPEHNRSPNPGPANIGDREMKEKALRLWRERSKARALTKALEGKLAQSQ</sequence>
<accession>A0ACC1P8I9</accession>
<keyword evidence="2" id="KW-1185">Reference proteome</keyword>